<dbReference type="InterPro" id="IPR007060">
    <property type="entry name" value="FtsL/DivIC"/>
</dbReference>
<feature type="signal peptide" evidence="2">
    <location>
        <begin position="1"/>
        <end position="17"/>
    </location>
</feature>
<reference evidence="3 4" key="2">
    <citation type="submission" date="2023-12" db="EMBL/GenBank/DDBJ databases">
        <title>Description of an unclassified Opitutus bacterium of Verrucomicrobiota.</title>
        <authorList>
            <person name="Zhang D.-F."/>
        </authorList>
    </citation>
    <scope>NUCLEOTIDE SEQUENCE [LARGE SCALE GENOMIC DNA]</scope>
    <source>
        <strain evidence="3 4">WL0086</strain>
    </source>
</reference>
<keyword evidence="2" id="KW-0732">Signal</keyword>
<keyword evidence="4" id="KW-1185">Reference proteome</keyword>
<dbReference type="EMBL" id="CP139781">
    <property type="protein sequence ID" value="WRQ88578.1"/>
    <property type="molecule type" value="Genomic_DNA"/>
</dbReference>
<dbReference type="Pfam" id="PF04977">
    <property type="entry name" value="DivIC"/>
    <property type="match status" value="1"/>
</dbReference>
<feature type="coiled-coil region" evidence="1">
    <location>
        <begin position="38"/>
        <end position="65"/>
    </location>
</feature>
<evidence type="ECO:0000313" key="4">
    <source>
        <dbReference type="Proteomes" id="UP000738431"/>
    </source>
</evidence>
<sequence length="91" mass="10841">MQRVVMIVMALVFVAMAAGSTTVYFQTKAEYDQRKQTERVVKERLRIAENRLKEQEETLQRLRTDPDYVSLVIRRRLGYAKPDELVFRFEN</sequence>
<proteinExistence type="predicted"/>
<protein>
    <submittedName>
        <fullName evidence="3">Septum formation initiator family protein</fullName>
    </submittedName>
</protein>
<dbReference type="Proteomes" id="UP000738431">
    <property type="component" value="Chromosome"/>
</dbReference>
<name>A0ABZ1CAP4_9BACT</name>
<reference evidence="3 4" key="1">
    <citation type="submission" date="2021-08" db="EMBL/GenBank/DDBJ databases">
        <authorList>
            <person name="Zhang D."/>
            <person name="Zhang A."/>
            <person name="Wang L."/>
        </authorList>
    </citation>
    <scope>NUCLEOTIDE SEQUENCE [LARGE SCALE GENOMIC DNA]</scope>
    <source>
        <strain evidence="3 4">WL0086</strain>
    </source>
</reference>
<dbReference type="RefSeq" id="WP_221033009.1">
    <property type="nucleotide sequence ID" value="NZ_CP139781.1"/>
</dbReference>
<evidence type="ECO:0000313" key="3">
    <source>
        <dbReference type="EMBL" id="WRQ88578.1"/>
    </source>
</evidence>
<gene>
    <name evidence="3" type="ORF">K1X11_004125</name>
</gene>
<feature type="chain" id="PRO_5046331216" evidence="2">
    <location>
        <begin position="18"/>
        <end position="91"/>
    </location>
</feature>
<accession>A0ABZ1CAP4</accession>
<evidence type="ECO:0000256" key="1">
    <source>
        <dbReference type="SAM" id="Coils"/>
    </source>
</evidence>
<keyword evidence="1" id="KW-0175">Coiled coil</keyword>
<evidence type="ECO:0000256" key="2">
    <source>
        <dbReference type="SAM" id="SignalP"/>
    </source>
</evidence>
<organism evidence="3 4">
    <name type="scientific">Actomonas aquatica</name>
    <dbReference type="NCBI Taxonomy" id="2866162"/>
    <lineage>
        <taxon>Bacteria</taxon>
        <taxon>Pseudomonadati</taxon>
        <taxon>Verrucomicrobiota</taxon>
        <taxon>Opitutia</taxon>
        <taxon>Opitutales</taxon>
        <taxon>Opitutaceae</taxon>
        <taxon>Actomonas</taxon>
    </lineage>
</organism>